<dbReference type="InterPro" id="IPR018540">
    <property type="entry name" value="Spo0E-like"/>
</dbReference>
<comment type="caution">
    <text evidence="1">The sequence shown here is derived from an EMBL/GenBank/DDBJ whole genome shotgun (WGS) entry which is preliminary data.</text>
</comment>
<keyword evidence="2" id="KW-1185">Reference proteome</keyword>
<dbReference type="Proteomes" id="UP000789833">
    <property type="component" value="Unassembled WGS sequence"/>
</dbReference>
<dbReference type="SUPFAM" id="SSF140500">
    <property type="entry name" value="BAS1536-like"/>
    <property type="match status" value="1"/>
</dbReference>
<evidence type="ECO:0000313" key="1">
    <source>
        <dbReference type="EMBL" id="CAG9623658.1"/>
    </source>
</evidence>
<evidence type="ECO:0000313" key="2">
    <source>
        <dbReference type="Proteomes" id="UP000789833"/>
    </source>
</evidence>
<proteinExistence type="predicted"/>
<evidence type="ECO:0008006" key="3">
    <source>
        <dbReference type="Google" id="ProtNLM"/>
    </source>
</evidence>
<reference evidence="1 2" key="1">
    <citation type="submission" date="2021-10" db="EMBL/GenBank/DDBJ databases">
        <authorList>
            <person name="Criscuolo A."/>
        </authorList>
    </citation>
    <scope>NUCLEOTIDE SEQUENCE [LARGE SCALE GENOMIC DNA]</scope>
    <source>
        <strain evidence="2">CIP 111883</strain>
    </source>
</reference>
<dbReference type="Gene3D" id="4.10.280.10">
    <property type="entry name" value="Helix-loop-helix DNA-binding domain"/>
    <property type="match status" value="1"/>
</dbReference>
<dbReference type="Pfam" id="PF09388">
    <property type="entry name" value="SpoOE-like"/>
    <property type="match status" value="1"/>
</dbReference>
<dbReference type="EMBL" id="CAKJTJ010000061">
    <property type="protein sequence ID" value="CAG9623658.1"/>
    <property type="molecule type" value="Genomic_DNA"/>
</dbReference>
<name>A0ABM8YUJ9_9BACI</name>
<organism evidence="1 2">
    <name type="scientific">Sutcliffiella rhizosphaerae</name>
    <dbReference type="NCBI Taxonomy" id="2880967"/>
    <lineage>
        <taxon>Bacteria</taxon>
        <taxon>Bacillati</taxon>
        <taxon>Bacillota</taxon>
        <taxon>Bacilli</taxon>
        <taxon>Bacillales</taxon>
        <taxon>Bacillaceae</taxon>
        <taxon>Sutcliffiella</taxon>
    </lineage>
</organism>
<protein>
    <recommendedName>
        <fullName evidence="3">Aspartyl-phosphate phosphatase Spo0E family protein</fullName>
    </recommendedName>
</protein>
<dbReference type="InterPro" id="IPR036638">
    <property type="entry name" value="HLH_DNA-bd_sf"/>
</dbReference>
<accession>A0ABM8YUJ9</accession>
<dbReference type="InterPro" id="IPR037208">
    <property type="entry name" value="Spo0E-like_sf"/>
</dbReference>
<gene>
    <name evidence="1" type="ORF">BACCIP111883_04476</name>
</gene>
<sequence>MKYSSKDVVLKCIESRRKILIAKGLVKGFSDPTVIELSKELDQLIFTYQK</sequence>
<dbReference type="RefSeq" id="WP_263458276.1">
    <property type="nucleotide sequence ID" value="NZ_CAKJTJ010000061.1"/>
</dbReference>